<accession>S3HSI5</accession>
<organism evidence="1 2">
    <name type="scientific">Rhizobium grahamii CCGE 502</name>
    <dbReference type="NCBI Taxonomy" id="990285"/>
    <lineage>
        <taxon>Bacteria</taxon>
        <taxon>Pseudomonadati</taxon>
        <taxon>Pseudomonadota</taxon>
        <taxon>Alphaproteobacteria</taxon>
        <taxon>Hyphomicrobiales</taxon>
        <taxon>Rhizobiaceae</taxon>
        <taxon>Rhizobium/Agrobacterium group</taxon>
        <taxon>Rhizobium</taxon>
    </lineage>
</organism>
<proteinExistence type="predicted"/>
<dbReference type="AlphaFoldDB" id="S3HSI5"/>
<reference evidence="1 2" key="1">
    <citation type="journal article" date="2012" name="J. Bacteriol.">
        <title>Genome sequence of Rhizobium grahamii CCGE502, a broad-host-range symbiont with low nodulation competitiveness in Phaseolus vulgaris.</title>
        <authorList>
            <person name="Althabegoiti M.J."/>
            <person name="Lozano L."/>
            <person name="Torres-Tejerizo G."/>
            <person name="Ormeno-Orrillo E."/>
            <person name="Rogel M.A."/>
            <person name="Gonzalez V."/>
            <person name="Martinez-Romero E."/>
        </authorList>
    </citation>
    <scope>NUCLEOTIDE SEQUENCE [LARGE SCALE GENOMIC DNA]</scope>
    <source>
        <strain evidence="1 2">CCGE 502</strain>
    </source>
</reference>
<protein>
    <submittedName>
        <fullName evidence="1">Uncharacterized protein</fullName>
    </submittedName>
</protein>
<dbReference type="EMBL" id="AEYE02000027">
    <property type="protein sequence ID" value="EPE96171.1"/>
    <property type="molecule type" value="Genomic_DNA"/>
</dbReference>
<evidence type="ECO:0000313" key="2">
    <source>
        <dbReference type="Proteomes" id="UP000014411"/>
    </source>
</evidence>
<keyword evidence="2" id="KW-1185">Reference proteome</keyword>
<sequence>MATIGTFTSSENGFSGSIRTLALNVKAPHFPALRTLPTKARNSGYMPAMSPERTDIIQSSSCNAAPFAIGSMQEYKLPSVVFTTVPVIVRRSLSCRRLWSWPSARQCPRYMQPLRRTAGEMNLSSMMC</sequence>
<gene>
    <name evidence="1" type="ORF">RGCCGE502_21360</name>
</gene>
<dbReference type="Proteomes" id="UP000014411">
    <property type="component" value="Unassembled WGS sequence"/>
</dbReference>
<comment type="caution">
    <text evidence="1">The sequence shown here is derived from an EMBL/GenBank/DDBJ whole genome shotgun (WGS) entry which is preliminary data.</text>
</comment>
<name>S3HSI5_9HYPH</name>
<evidence type="ECO:0000313" key="1">
    <source>
        <dbReference type="EMBL" id="EPE96171.1"/>
    </source>
</evidence>
<dbReference type="HOGENOM" id="CLU_1957792_0_0_5"/>